<feature type="compositionally biased region" description="Basic and acidic residues" evidence="1">
    <location>
        <begin position="46"/>
        <end position="60"/>
    </location>
</feature>
<dbReference type="EMBL" id="CAJNOB010000070">
    <property type="protein sequence ID" value="CAF0704992.1"/>
    <property type="molecule type" value="Genomic_DNA"/>
</dbReference>
<dbReference type="Proteomes" id="UP000663859">
    <property type="component" value="Unassembled WGS sequence"/>
</dbReference>
<protein>
    <submittedName>
        <fullName evidence="2">Uncharacterized protein</fullName>
    </submittedName>
</protein>
<name>A0A8J2FTW5_9BACT</name>
<accession>A0A8J2FTW5</accession>
<dbReference type="AlphaFoldDB" id="A0A8J2FTW5"/>
<evidence type="ECO:0000313" key="2">
    <source>
        <dbReference type="EMBL" id="CAF0704992.1"/>
    </source>
</evidence>
<reference evidence="2" key="1">
    <citation type="submission" date="2021-02" db="EMBL/GenBank/DDBJ databases">
        <authorList>
            <person name="Cremers G."/>
            <person name="Picone N."/>
        </authorList>
    </citation>
    <scope>NUCLEOTIDE SEQUENCE</scope>
    <source>
        <strain evidence="2">PQ17</strain>
    </source>
</reference>
<gene>
    <name evidence="2" type="ORF">MPNT_80056</name>
</gene>
<evidence type="ECO:0000256" key="1">
    <source>
        <dbReference type="SAM" id="MobiDB-lite"/>
    </source>
</evidence>
<feature type="region of interest" description="Disordered" evidence="1">
    <location>
        <begin position="44"/>
        <end position="66"/>
    </location>
</feature>
<evidence type="ECO:0000313" key="3">
    <source>
        <dbReference type="Proteomes" id="UP000663859"/>
    </source>
</evidence>
<sequence>MKKALFALTRHQRQAGWGTIVGRDDFSPASALVAKAKRKLFSNKESGAKLRRESHWKKGDGVAGGK</sequence>
<comment type="caution">
    <text evidence="2">The sequence shown here is derived from an EMBL/GenBank/DDBJ whole genome shotgun (WGS) entry which is preliminary data.</text>
</comment>
<proteinExistence type="predicted"/>
<keyword evidence="3" id="KW-1185">Reference proteome</keyword>
<organism evidence="2 3">
    <name type="scientific">Candidatus Methylacidithermus pantelleriae</name>
    <dbReference type="NCBI Taxonomy" id="2744239"/>
    <lineage>
        <taxon>Bacteria</taxon>
        <taxon>Pseudomonadati</taxon>
        <taxon>Verrucomicrobiota</taxon>
        <taxon>Methylacidiphilae</taxon>
        <taxon>Methylacidiphilales</taxon>
        <taxon>Methylacidiphilaceae</taxon>
        <taxon>Candidatus Methylacidithermus</taxon>
    </lineage>
</organism>